<feature type="compositionally biased region" description="Low complexity" evidence="1">
    <location>
        <begin position="326"/>
        <end position="354"/>
    </location>
</feature>
<feature type="compositionally biased region" description="Low complexity" evidence="1">
    <location>
        <begin position="1067"/>
        <end position="1091"/>
    </location>
</feature>
<organism evidence="2 3">
    <name type="scientific">Blattamonas nauphoetae</name>
    <dbReference type="NCBI Taxonomy" id="2049346"/>
    <lineage>
        <taxon>Eukaryota</taxon>
        <taxon>Metamonada</taxon>
        <taxon>Preaxostyla</taxon>
        <taxon>Oxymonadida</taxon>
        <taxon>Blattamonas</taxon>
    </lineage>
</organism>
<comment type="caution">
    <text evidence="2">The sequence shown here is derived from an EMBL/GenBank/DDBJ whole genome shotgun (WGS) entry which is preliminary data.</text>
</comment>
<keyword evidence="3" id="KW-1185">Reference proteome</keyword>
<dbReference type="EMBL" id="JARBJD010000003">
    <property type="protein sequence ID" value="KAK2964248.1"/>
    <property type="molecule type" value="Genomic_DNA"/>
</dbReference>
<feature type="region of interest" description="Disordered" evidence="1">
    <location>
        <begin position="231"/>
        <end position="390"/>
    </location>
</feature>
<evidence type="ECO:0000313" key="3">
    <source>
        <dbReference type="Proteomes" id="UP001281761"/>
    </source>
</evidence>
<sequence>MLYPSFDDPSPPLLYSNYALTSSVPSLSPTTIPFLSSISIDFANFCSTNIDTSPASALPLSSITSYPITLLDEYPSLSSFLHIHSTIILFSLLHPSVPLHQSIKSKADDVDSIGLHTLPPLLQAMTLLRHLILFSPPHTIKQLQDSAYHCGAMDWLHFGACSPPVAITQPRSQEKEDTSWMSTSIAAEANAVGSSAAPHIRDSCRDLFFLLSSPASIEHYLIPLLPQSLSNSNRRPSSTLSSQAPSTPSSIDTHVRCLPRSLCSTPSTSPTSTSRLSTSQHTSLPRPSRGTNRPICCRRSSSHHPRSGRCPRWTSSPTTCHPQPTPTRTPDTPMDGTRLISGTSPTKTSPRTTSENIDARPESPSEQTKDDPQHTTQHPLPNPFRAHSDDTVKWTAEDADGSGRDLGDPLSLADWDRAMSQAKKDGLDVKEGENMSKLHYFEHTATTFLHTLIRDNIPAHPHPRQNTERAEREGRSFQTRQVNSQALEVAVKRGHSLLSIVGRMVKEATLTKYGCGEKSSWLEALLESERELGCLPIPFLPINSGAFWAMFDPATTQGTITSTLLHPPLVILQPAPTLSHLRLVFTSSLSHVKVGDTLSRTSPNCSRRMSDGKREESKQQQALLNDRLLSPPNNWKPHQQHRISTPCEESMIVLKLENILSSIVSQSVSLIHTIQRTAAGRESSEQFAEHAEFELLVIDYCVKICTTSFVLIYTLIHSSKARLLSFKDKNGIALVFSFFNVAPFLSTVYPLSSTVQPDDSLLARSAPRQKTQSPVPLVSISRIESALSHPISFPKAHCVIVSLGSLIPLFASNQIFPLSIGPRSFLYQNQINRYNRSATTKDNFDVLNHLFKVFLHDMPPLSLASLPFAPTKATLTRIAKLNTSASSPDAREDVKMEMSVLIKRMSQYAERKHAREKKWNELASFHSQNRHSRQSGCAVCTAMIQLWKEESADFETTRASLYLHLNTAIKLKQRPPNSFCNMQSVVGRWNVIKTSADADFDETKFRDERVSSFILSSHDNTLDLHGNPITHTKEETTENATDEELDTPSPSSAMDDHKSESPHLKQTPTISPSISTQTTTPPAPSTPGTFPRLGSRPVSQRVLAISSPSLPRGQSSLARSSSFTLQDTPTPFSDSVPSEAEEGQATDLTTQLQDEEDDENFDAMDEFRQFSLQKSFGGRGSEWGGASSGGRGGHFTNLFSCFPLSIPPHADAQKTNDMAFPPSTRLKMHKEEVDLVSAVKYVCMITDLLLKDDMVTFDDTTRSGSVSPYSEALHIISRCLVTPSPVARSAVFVLLLSLFRADNSVSSVCVDADEHSDATERTSSSPQTMFRNAIACLFRPHVSSSFHPSADFSVSKSLALALCGTVALKSSSCLSQDWKRERKREYDDLLEVTNEILLSWT</sequence>
<reference evidence="2 3" key="1">
    <citation type="journal article" date="2022" name="bioRxiv">
        <title>Genomics of Preaxostyla Flagellates Illuminates Evolutionary Transitions and the Path Towards Mitochondrial Loss.</title>
        <authorList>
            <person name="Novak L.V.F."/>
            <person name="Treitli S.C."/>
            <person name="Pyrih J."/>
            <person name="Halakuc P."/>
            <person name="Pipaliya S.V."/>
            <person name="Vacek V."/>
            <person name="Brzon O."/>
            <person name="Soukal P."/>
            <person name="Eme L."/>
            <person name="Dacks J.B."/>
            <person name="Karnkowska A."/>
            <person name="Elias M."/>
            <person name="Hampl V."/>
        </authorList>
    </citation>
    <scope>NUCLEOTIDE SEQUENCE [LARGE SCALE GENOMIC DNA]</scope>
    <source>
        <strain evidence="2">NAU3</strain>
        <tissue evidence="2">Gut</tissue>
    </source>
</reference>
<feature type="compositionally biased region" description="Basic and acidic residues" evidence="1">
    <location>
        <begin position="465"/>
        <end position="475"/>
    </location>
</feature>
<feature type="compositionally biased region" description="Basic residues" evidence="1">
    <location>
        <begin position="300"/>
        <end position="309"/>
    </location>
</feature>
<evidence type="ECO:0000256" key="1">
    <source>
        <dbReference type="SAM" id="MobiDB-lite"/>
    </source>
</evidence>
<feature type="compositionally biased region" description="Polar residues" evidence="1">
    <location>
        <begin position="1106"/>
        <end position="1136"/>
    </location>
</feature>
<proteinExistence type="predicted"/>
<name>A0ABQ9YKG6_9EUKA</name>
<feature type="compositionally biased region" description="Polar residues" evidence="1">
    <location>
        <begin position="280"/>
        <end position="291"/>
    </location>
</feature>
<feature type="compositionally biased region" description="Polar residues" evidence="1">
    <location>
        <begin position="231"/>
        <end position="252"/>
    </location>
</feature>
<feature type="region of interest" description="Disordered" evidence="1">
    <location>
        <begin position="1021"/>
        <end position="1151"/>
    </location>
</feature>
<feature type="compositionally biased region" description="Low complexity" evidence="1">
    <location>
        <begin position="258"/>
        <end position="279"/>
    </location>
</feature>
<feature type="region of interest" description="Disordered" evidence="1">
    <location>
        <begin position="459"/>
        <end position="480"/>
    </location>
</feature>
<feature type="compositionally biased region" description="Basic and acidic residues" evidence="1">
    <location>
        <begin position="357"/>
        <end position="373"/>
    </location>
</feature>
<feature type="compositionally biased region" description="Basic and acidic residues" evidence="1">
    <location>
        <begin position="1054"/>
        <end position="1063"/>
    </location>
</feature>
<protein>
    <submittedName>
        <fullName evidence="2">Uncharacterized protein</fullName>
    </submittedName>
</protein>
<evidence type="ECO:0000313" key="2">
    <source>
        <dbReference type="EMBL" id="KAK2964248.1"/>
    </source>
</evidence>
<gene>
    <name evidence="2" type="ORF">BLNAU_779</name>
</gene>
<accession>A0ABQ9YKG6</accession>
<dbReference type="Proteomes" id="UP001281761">
    <property type="component" value="Unassembled WGS sequence"/>
</dbReference>